<dbReference type="PANTHER" id="PTHR32179">
    <property type="entry name" value="NICOTINATE-NUCLEOTIDE PYROPHOSPHORYLASE [CARBOXYLATING]"/>
    <property type="match status" value="1"/>
</dbReference>
<dbReference type="InterPro" id="IPR022412">
    <property type="entry name" value="Quinolinate_PRibosylTrfase_N"/>
</dbReference>
<evidence type="ECO:0000256" key="9">
    <source>
        <dbReference type="ARBA" id="ARBA00033102"/>
    </source>
</evidence>
<keyword evidence="7 12" id="KW-0328">Glycosyltransferase</keyword>
<feature type="binding site" evidence="13">
    <location>
        <begin position="246"/>
        <end position="248"/>
    </location>
    <ligand>
        <name>substrate</name>
    </ligand>
</feature>
<comment type="catalytic activity">
    <reaction evidence="10">
        <text>nicotinate beta-D-ribonucleotide + CO2 + diphosphate = quinolinate + 5-phospho-alpha-D-ribose 1-diphosphate + 2 H(+)</text>
        <dbReference type="Rhea" id="RHEA:12733"/>
        <dbReference type="ChEBI" id="CHEBI:15378"/>
        <dbReference type="ChEBI" id="CHEBI:16526"/>
        <dbReference type="ChEBI" id="CHEBI:29959"/>
        <dbReference type="ChEBI" id="CHEBI:33019"/>
        <dbReference type="ChEBI" id="CHEBI:57502"/>
        <dbReference type="ChEBI" id="CHEBI:58017"/>
        <dbReference type="EC" id="2.4.2.19"/>
    </reaction>
</comment>
<evidence type="ECO:0000313" key="17">
    <source>
        <dbReference type="Proteomes" id="UP000016487"/>
    </source>
</evidence>
<dbReference type="AlphaFoldDB" id="A0AAD4AJA9"/>
<reference evidence="16" key="1">
    <citation type="journal article" date="2012" name="J. Bacteriol.">
        <title>Genome sequences of type strains of seven species of the marine bacterium Pseudoalteromonas.</title>
        <authorList>
            <person name="Xie B.B."/>
            <person name="Shu Y.L."/>
            <person name="Qin Q.L."/>
            <person name="Rong J.C."/>
            <person name="Zhang X.Y."/>
            <person name="Chen X.L."/>
            <person name="Shi M."/>
            <person name="He H.L."/>
            <person name="Zhou B.C."/>
            <person name="Zhang Y.Z."/>
        </authorList>
    </citation>
    <scope>NUCLEOTIDE SEQUENCE</scope>
    <source>
        <strain evidence="16">DSM 8771</strain>
    </source>
</reference>
<comment type="caution">
    <text evidence="16">The sequence shown here is derived from an EMBL/GenBank/DDBJ whole genome shotgun (WGS) entry which is preliminary data.</text>
</comment>
<dbReference type="GO" id="GO:0034213">
    <property type="term" value="P:quinolinate catabolic process"/>
    <property type="evidence" value="ECO:0007669"/>
    <property type="project" value="TreeGrafter"/>
</dbReference>
<dbReference type="CDD" id="cd01572">
    <property type="entry name" value="QPRTase"/>
    <property type="match status" value="1"/>
</dbReference>
<evidence type="ECO:0000256" key="13">
    <source>
        <dbReference type="PIRSR" id="PIRSR006250-1"/>
    </source>
</evidence>
<comment type="function">
    <text evidence="1">Involved in the catabolism of quinolinic acid (QA).</text>
</comment>
<dbReference type="SUPFAM" id="SSF51690">
    <property type="entry name" value="Nicotinate/Quinolinate PRTase C-terminal domain-like"/>
    <property type="match status" value="1"/>
</dbReference>
<feature type="binding site" evidence="13">
    <location>
        <position position="106"/>
    </location>
    <ligand>
        <name>substrate</name>
    </ligand>
</feature>
<evidence type="ECO:0000256" key="12">
    <source>
        <dbReference type="PIRNR" id="PIRNR006250"/>
    </source>
</evidence>
<feature type="domain" description="Quinolinate phosphoribosyl transferase C-terminal" evidence="14">
    <location>
        <begin position="119"/>
        <end position="282"/>
    </location>
</feature>
<protein>
    <recommendedName>
        <fullName evidence="11">Probable nicotinate-nucleotide pyrophosphorylase [carboxylating]</fullName>
        <ecNumber evidence="5">2.4.2.19</ecNumber>
    </recommendedName>
    <alternativeName>
        <fullName evidence="9">Quinolinate phosphoribosyltransferase [decarboxylating]</fullName>
    </alternativeName>
</protein>
<dbReference type="InterPro" id="IPR037128">
    <property type="entry name" value="Quinolinate_PRibosylTase_N_sf"/>
</dbReference>
<feature type="binding site" evidence="13">
    <location>
        <begin position="267"/>
        <end position="269"/>
    </location>
    <ligand>
        <name>substrate</name>
    </ligand>
</feature>
<dbReference type="FunFam" id="3.90.1170.20:FF:000001">
    <property type="entry name" value="Nicotinate-nucleotide diphosphorylase (Carboxylating)"/>
    <property type="match status" value="1"/>
</dbReference>
<dbReference type="PANTHER" id="PTHR32179:SF3">
    <property type="entry name" value="NICOTINATE-NUCLEOTIDE PYROPHOSPHORYLASE [CARBOXYLATING]"/>
    <property type="match status" value="1"/>
</dbReference>
<feature type="binding site" evidence="13">
    <location>
        <position position="202"/>
    </location>
    <ligand>
        <name>substrate</name>
    </ligand>
</feature>
<dbReference type="InterPro" id="IPR013785">
    <property type="entry name" value="Aldolase_TIM"/>
</dbReference>
<feature type="binding site" evidence="13">
    <location>
        <position position="173"/>
    </location>
    <ligand>
        <name>substrate</name>
    </ligand>
</feature>
<dbReference type="InterPro" id="IPR036068">
    <property type="entry name" value="Nicotinate_pribotase-like_C"/>
</dbReference>
<evidence type="ECO:0000256" key="11">
    <source>
        <dbReference type="ARBA" id="ARBA00069173"/>
    </source>
</evidence>
<evidence type="ECO:0000256" key="1">
    <source>
        <dbReference type="ARBA" id="ARBA00003237"/>
    </source>
</evidence>
<feature type="binding site" evidence="13">
    <location>
        <position position="163"/>
    </location>
    <ligand>
        <name>substrate</name>
    </ligand>
</feature>
<dbReference type="FunFam" id="3.20.20.70:FF:000030">
    <property type="entry name" value="Nicotinate-nucleotide pyrophosphorylase, carboxylating"/>
    <property type="match status" value="1"/>
</dbReference>
<name>A0AAD4AJA9_9GAMM</name>
<evidence type="ECO:0000256" key="7">
    <source>
        <dbReference type="ARBA" id="ARBA00022676"/>
    </source>
</evidence>
<dbReference type="Gene3D" id="3.20.20.70">
    <property type="entry name" value="Aldolase class I"/>
    <property type="match status" value="1"/>
</dbReference>
<evidence type="ECO:0000259" key="14">
    <source>
        <dbReference type="Pfam" id="PF01729"/>
    </source>
</evidence>
<dbReference type="GO" id="GO:0005737">
    <property type="term" value="C:cytoplasm"/>
    <property type="evidence" value="ECO:0007669"/>
    <property type="project" value="TreeGrafter"/>
</dbReference>
<gene>
    <name evidence="16" type="primary">nadC</name>
    <name evidence="16" type="ORF">PCIT_a2010</name>
</gene>
<dbReference type="Pfam" id="PF02749">
    <property type="entry name" value="QRPTase_N"/>
    <property type="match status" value="1"/>
</dbReference>
<feature type="binding site" evidence="13">
    <location>
        <position position="223"/>
    </location>
    <ligand>
        <name>substrate</name>
    </ligand>
</feature>
<evidence type="ECO:0000313" key="16">
    <source>
        <dbReference type="EMBL" id="KAF7772026.1"/>
    </source>
</evidence>
<dbReference type="InterPro" id="IPR027277">
    <property type="entry name" value="NadC/ModD"/>
</dbReference>
<comment type="pathway">
    <text evidence="2">Cofactor biosynthesis; NAD(+) biosynthesis; nicotinate D-ribonucleotide from quinolinate: step 1/1.</text>
</comment>
<organism evidence="16 17">
    <name type="scientific">Pseudoalteromonas citrea</name>
    <dbReference type="NCBI Taxonomy" id="43655"/>
    <lineage>
        <taxon>Bacteria</taxon>
        <taxon>Pseudomonadati</taxon>
        <taxon>Pseudomonadota</taxon>
        <taxon>Gammaproteobacteria</taxon>
        <taxon>Alteromonadales</taxon>
        <taxon>Pseudoalteromonadaceae</taxon>
        <taxon>Pseudoalteromonas</taxon>
    </lineage>
</organism>
<evidence type="ECO:0000256" key="8">
    <source>
        <dbReference type="ARBA" id="ARBA00022679"/>
    </source>
</evidence>
<dbReference type="Pfam" id="PF01729">
    <property type="entry name" value="QRPTase_C"/>
    <property type="match status" value="1"/>
</dbReference>
<dbReference type="EC" id="2.4.2.19" evidence="5"/>
<comment type="subunit">
    <text evidence="4">Hexamer formed by 3 homodimers.</text>
</comment>
<dbReference type="InterPro" id="IPR004393">
    <property type="entry name" value="NadC"/>
</dbReference>
<evidence type="ECO:0000256" key="10">
    <source>
        <dbReference type="ARBA" id="ARBA00047445"/>
    </source>
</evidence>
<dbReference type="RefSeq" id="WP_010362448.1">
    <property type="nucleotide sequence ID" value="NZ_AHBZ03000015.1"/>
</dbReference>
<dbReference type="Gene3D" id="3.90.1170.20">
    <property type="entry name" value="Quinolinate phosphoribosyl transferase, N-terminal domain"/>
    <property type="match status" value="1"/>
</dbReference>
<dbReference type="Proteomes" id="UP000016487">
    <property type="component" value="Unassembled WGS sequence"/>
</dbReference>
<evidence type="ECO:0000256" key="2">
    <source>
        <dbReference type="ARBA" id="ARBA00004893"/>
    </source>
</evidence>
<dbReference type="EMBL" id="AHBZ03000015">
    <property type="protein sequence ID" value="KAF7772026.1"/>
    <property type="molecule type" value="Genomic_DNA"/>
</dbReference>
<keyword evidence="6" id="KW-0662">Pyridine nucleotide biosynthesis</keyword>
<dbReference type="NCBIfam" id="TIGR00078">
    <property type="entry name" value="nadC"/>
    <property type="match status" value="1"/>
</dbReference>
<feature type="binding site" evidence="13">
    <location>
        <begin position="139"/>
        <end position="141"/>
    </location>
    <ligand>
        <name>substrate</name>
    </ligand>
</feature>
<reference evidence="16" key="2">
    <citation type="submission" date="2015-03" db="EMBL/GenBank/DDBJ databases">
        <title>Genome sequence of Pseudoalteromonas citrea.</title>
        <authorList>
            <person name="Xie B.-B."/>
            <person name="Rong J.-C."/>
            <person name="Qin Q.-L."/>
            <person name="Zhang Y.-Z."/>
        </authorList>
    </citation>
    <scope>NUCLEOTIDE SEQUENCE</scope>
    <source>
        <strain evidence="16">DSM 8771</strain>
    </source>
</reference>
<proteinExistence type="inferred from homology"/>
<evidence type="ECO:0000256" key="4">
    <source>
        <dbReference type="ARBA" id="ARBA00011218"/>
    </source>
</evidence>
<dbReference type="GO" id="GO:0009435">
    <property type="term" value="P:NAD+ biosynthetic process"/>
    <property type="evidence" value="ECO:0007669"/>
    <property type="project" value="InterPro"/>
</dbReference>
<evidence type="ECO:0000256" key="6">
    <source>
        <dbReference type="ARBA" id="ARBA00022642"/>
    </source>
</evidence>
<evidence type="ECO:0000259" key="15">
    <source>
        <dbReference type="Pfam" id="PF02749"/>
    </source>
</evidence>
<sequence length="285" mass="30481">MHSELMTPEHITLLVKQALNEDLNFQSANDGDITAQLIPESQQANAFVITREDCVFCGEALVLEVFKQVDASVKVIMLVKDGEQVAANSKLFTAVGSARSILTAERTALNFVQSLSGTATTTAHYVAALKDSNTRLLDTRKTIPGLRALQKYAVTCGGGKNHRIGLFDAFLIKENHIAACGGIAAAVNQARANHPNKPVEVEVESLSELQLALDAGADIIMLDNFSVADIKSAVSLTQGQAKLEVSGNMTLDILTTYAQAGVDFISSGALTKNLQSIDLSMRFDT</sequence>
<keyword evidence="8 12" id="KW-0808">Transferase</keyword>
<evidence type="ECO:0000256" key="5">
    <source>
        <dbReference type="ARBA" id="ARBA00011944"/>
    </source>
</evidence>
<dbReference type="GO" id="GO:0004514">
    <property type="term" value="F:nicotinate-nucleotide diphosphorylase (carboxylating) activity"/>
    <property type="evidence" value="ECO:0007669"/>
    <property type="project" value="UniProtKB-EC"/>
</dbReference>
<comment type="similarity">
    <text evidence="3 12">Belongs to the NadC/ModD family.</text>
</comment>
<dbReference type="PIRSF" id="PIRSF006250">
    <property type="entry name" value="NadC_ModD"/>
    <property type="match status" value="1"/>
</dbReference>
<feature type="domain" description="Quinolinate phosphoribosyl transferase N-terminal" evidence="15">
    <location>
        <begin position="32"/>
        <end position="116"/>
    </location>
</feature>
<dbReference type="InterPro" id="IPR002638">
    <property type="entry name" value="Quinolinate_PRibosylTrfase_C"/>
</dbReference>
<evidence type="ECO:0000256" key="3">
    <source>
        <dbReference type="ARBA" id="ARBA00009400"/>
    </source>
</evidence>
<accession>A0AAD4AJA9</accession>
<dbReference type="SUPFAM" id="SSF54675">
    <property type="entry name" value="Nicotinate/Quinolinate PRTase N-terminal domain-like"/>
    <property type="match status" value="1"/>
</dbReference>